<evidence type="ECO:0000313" key="15">
    <source>
        <dbReference type="EMBL" id="MFC7190029.1"/>
    </source>
</evidence>
<evidence type="ECO:0000256" key="3">
    <source>
        <dbReference type="ARBA" id="ARBA00022475"/>
    </source>
</evidence>
<keyword evidence="6" id="KW-1278">Translocase</keyword>
<evidence type="ECO:0000256" key="11">
    <source>
        <dbReference type="ARBA" id="ARBA00044143"/>
    </source>
</evidence>
<dbReference type="GO" id="GO:0005886">
    <property type="term" value="C:plasma membrane"/>
    <property type="evidence" value="ECO:0007669"/>
    <property type="project" value="UniProtKB-SubCell"/>
</dbReference>
<evidence type="ECO:0000256" key="8">
    <source>
        <dbReference type="ARBA" id="ARBA00023136"/>
    </source>
</evidence>
<proteinExistence type="predicted"/>
<dbReference type="InterPro" id="IPR003439">
    <property type="entry name" value="ABC_transporter-like_ATP-bd"/>
</dbReference>
<dbReference type="InterPro" id="IPR013563">
    <property type="entry name" value="Oligopep_ABC_C"/>
</dbReference>
<accession>A0ABD5YL27</accession>
<evidence type="ECO:0000256" key="2">
    <source>
        <dbReference type="ARBA" id="ARBA00022448"/>
    </source>
</evidence>
<evidence type="ECO:0000256" key="7">
    <source>
        <dbReference type="ARBA" id="ARBA00023065"/>
    </source>
</evidence>
<evidence type="ECO:0000256" key="1">
    <source>
        <dbReference type="ARBA" id="ARBA00004202"/>
    </source>
</evidence>
<evidence type="ECO:0000259" key="14">
    <source>
        <dbReference type="PROSITE" id="PS50893"/>
    </source>
</evidence>
<dbReference type="RefSeq" id="WP_368411597.1">
    <property type="nucleotide sequence ID" value="NZ_CP109979.1"/>
</dbReference>
<dbReference type="PROSITE" id="PS00211">
    <property type="entry name" value="ABC_TRANSPORTER_1"/>
    <property type="match status" value="1"/>
</dbReference>
<evidence type="ECO:0000256" key="5">
    <source>
        <dbReference type="ARBA" id="ARBA00022840"/>
    </source>
</evidence>
<dbReference type="InterPro" id="IPR050388">
    <property type="entry name" value="ABC_Ni/Peptide_Import"/>
</dbReference>
<dbReference type="SMART" id="SM00382">
    <property type="entry name" value="AAA"/>
    <property type="match status" value="1"/>
</dbReference>
<dbReference type="EC" id="7.2.2.11" evidence="10"/>
<dbReference type="GeneID" id="76056776"/>
<evidence type="ECO:0000256" key="12">
    <source>
        <dbReference type="ARBA" id="ARBA00048610"/>
    </source>
</evidence>
<keyword evidence="3" id="KW-1003">Cell membrane</keyword>
<dbReference type="PANTHER" id="PTHR43297:SF13">
    <property type="entry name" value="NICKEL ABC TRANSPORTER, ATP-BINDING PROTEIN"/>
    <property type="match status" value="1"/>
</dbReference>
<feature type="region of interest" description="Disordered" evidence="13">
    <location>
        <begin position="1"/>
        <end position="37"/>
    </location>
</feature>
<dbReference type="CDD" id="cd03257">
    <property type="entry name" value="ABC_NikE_OppD_transporters"/>
    <property type="match status" value="1"/>
</dbReference>
<organism evidence="15 16">
    <name type="scientific">Halocatena marina</name>
    <dbReference type="NCBI Taxonomy" id="2934937"/>
    <lineage>
        <taxon>Archaea</taxon>
        <taxon>Methanobacteriati</taxon>
        <taxon>Methanobacteriota</taxon>
        <taxon>Stenosarchaea group</taxon>
        <taxon>Halobacteria</taxon>
        <taxon>Halobacteriales</taxon>
        <taxon>Natronomonadaceae</taxon>
        <taxon>Halocatena</taxon>
    </lineage>
</organism>
<evidence type="ECO:0000256" key="6">
    <source>
        <dbReference type="ARBA" id="ARBA00022967"/>
    </source>
</evidence>
<evidence type="ECO:0000256" key="9">
    <source>
        <dbReference type="ARBA" id="ARBA00038669"/>
    </source>
</evidence>
<evidence type="ECO:0000256" key="13">
    <source>
        <dbReference type="SAM" id="MobiDB-lite"/>
    </source>
</evidence>
<evidence type="ECO:0000256" key="10">
    <source>
        <dbReference type="ARBA" id="ARBA00039098"/>
    </source>
</evidence>
<feature type="domain" description="ABC transporter" evidence="14">
    <location>
        <begin position="79"/>
        <end position="329"/>
    </location>
</feature>
<gene>
    <name evidence="15" type="ORF">ACFQL7_09280</name>
</gene>
<keyword evidence="16" id="KW-1185">Reference proteome</keyword>
<keyword evidence="5 15" id="KW-0067">ATP-binding</keyword>
<protein>
    <recommendedName>
        <fullName evidence="11">Nickel import system ATP-binding protein NikD</fullName>
        <ecNumber evidence="10">7.2.2.11</ecNumber>
    </recommendedName>
</protein>
<dbReference type="InterPro" id="IPR003593">
    <property type="entry name" value="AAA+_ATPase"/>
</dbReference>
<dbReference type="EMBL" id="JBHTAX010000001">
    <property type="protein sequence ID" value="MFC7190029.1"/>
    <property type="molecule type" value="Genomic_DNA"/>
</dbReference>
<sequence length="420" mass="45967">MATDSSASTCNHTDRPTTNSVHSPTQNEAAQTLRSRCQTRSKRMSSALEAETGREVSVRAMATESQFSSTVGRDTVIEIRNASVSFSMDRGDSRVLRDVDLSVRSGEVLGVVGESGSGKSMLASAMLDAVVAPGEVSGEVIYRPPGREPVDIISLSREEMIDIRWNEVSFVIQSAQSAFNPTMTIGAHFEETLRAHDEDVDRGMDRARELLTDLYLPAEQVLRSHSHELSGGMKQRALIALSLILDPEVLVMDEPTAALDLLMQRSIISMLDDLREKYDLTIVFVTHDLPLVAEFADRLAVMYAFEIVERGPADDVLDHATHPYTRALLNAVPNISDRAMNLEGIDGSSPDPVSIPTGCSFHTRCPLADEDCRANSPDLDSVGQDHEAACFHWEKSREEIPLLLDDPGRTIDDAGGETSE</sequence>
<dbReference type="GO" id="GO:0005524">
    <property type="term" value="F:ATP binding"/>
    <property type="evidence" value="ECO:0007669"/>
    <property type="project" value="UniProtKB-KW"/>
</dbReference>
<comment type="subunit">
    <text evidence="9">The complex is composed of two ATP-binding proteins (NikD and NikE), two transmembrane proteins (NikB and NikC) and a solute-binding protein (NikA).</text>
</comment>
<dbReference type="AlphaFoldDB" id="A0ABD5YL27"/>
<dbReference type="Proteomes" id="UP001596417">
    <property type="component" value="Unassembled WGS sequence"/>
</dbReference>
<keyword evidence="4" id="KW-0547">Nucleotide-binding</keyword>
<dbReference type="Gene3D" id="3.40.50.300">
    <property type="entry name" value="P-loop containing nucleotide triphosphate hydrolases"/>
    <property type="match status" value="1"/>
</dbReference>
<dbReference type="SUPFAM" id="SSF52540">
    <property type="entry name" value="P-loop containing nucleoside triphosphate hydrolases"/>
    <property type="match status" value="1"/>
</dbReference>
<keyword evidence="8" id="KW-0472">Membrane</keyword>
<dbReference type="InterPro" id="IPR017871">
    <property type="entry name" value="ABC_transporter-like_CS"/>
</dbReference>
<dbReference type="InterPro" id="IPR027417">
    <property type="entry name" value="P-loop_NTPase"/>
</dbReference>
<comment type="catalytic activity">
    <reaction evidence="12">
        <text>Ni(2+)(out) + ATP + H2O = Ni(2+)(in) + ADP + phosphate + H(+)</text>
        <dbReference type="Rhea" id="RHEA:15557"/>
        <dbReference type="ChEBI" id="CHEBI:15377"/>
        <dbReference type="ChEBI" id="CHEBI:15378"/>
        <dbReference type="ChEBI" id="CHEBI:30616"/>
        <dbReference type="ChEBI" id="CHEBI:43474"/>
        <dbReference type="ChEBI" id="CHEBI:49786"/>
        <dbReference type="ChEBI" id="CHEBI:456216"/>
        <dbReference type="EC" id="7.2.2.11"/>
    </reaction>
    <physiologicalReaction direction="left-to-right" evidence="12">
        <dbReference type="Rhea" id="RHEA:15558"/>
    </physiologicalReaction>
</comment>
<dbReference type="Pfam" id="PF00005">
    <property type="entry name" value="ABC_tran"/>
    <property type="match status" value="1"/>
</dbReference>
<feature type="compositionally biased region" description="Polar residues" evidence="13">
    <location>
        <begin position="1"/>
        <end position="36"/>
    </location>
</feature>
<comment type="subcellular location">
    <subcellularLocation>
        <location evidence="1">Cell membrane</location>
        <topology evidence="1">Peripheral membrane protein</topology>
    </subcellularLocation>
</comment>
<dbReference type="GO" id="GO:0015413">
    <property type="term" value="F:ABC-type nickel transporter activity"/>
    <property type="evidence" value="ECO:0007669"/>
    <property type="project" value="UniProtKB-EC"/>
</dbReference>
<name>A0ABD5YL27_9EURY</name>
<comment type="caution">
    <text evidence="15">The sequence shown here is derived from an EMBL/GenBank/DDBJ whole genome shotgun (WGS) entry which is preliminary data.</text>
</comment>
<dbReference type="PANTHER" id="PTHR43297">
    <property type="entry name" value="OLIGOPEPTIDE TRANSPORT ATP-BINDING PROTEIN APPD"/>
    <property type="match status" value="1"/>
</dbReference>
<keyword evidence="7" id="KW-0406">Ion transport</keyword>
<evidence type="ECO:0000313" key="16">
    <source>
        <dbReference type="Proteomes" id="UP001596417"/>
    </source>
</evidence>
<dbReference type="Pfam" id="PF08352">
    <property type="entry name" value="oligo_HPY"/>
    <property type="match status" value="1"/>
</dbReference>
<dbReference type="PROSITE" id="PS50893">
    <property type="entry name" value="ABC_TRANSPORTER_2"/>
    <property type="match status" value="1"/>
</dbReference>
<keyword evidence="2" id="KW-0813">Transport</keyword>
<dbReference type="NCBIfam" id="TIGR01727">
    <property type="entry name" value="oligo_HPY"/>
    <property type="match status" value="1"/>
</dbReference>
<reference evidence="15 16" key="1">
    <citation type="journal article" date="2019" name="Int. J. Syst. Evol. Microbiol.">
        <title>The Global Catalogue of Microorganisms (GCM) 10K type strain sequencing project: providing services to taxonomists for standard genome sequencing and annotation.</title>
        <authorList>
            <consortium name="The Broad Institute Genomics Platform"/>
            <consortium name="The Broad Institute Genome Sequencing Center for Infectious Disease"/>
            <person name="Wu L."/>
            <person name="Ma J."/>
        </authorList>
    </citation>
    <scope>NUCLEOTIDE SEQUENCE [LARGE SCALE GENOMIC DNA]</scope>
    <source>
        <strain evidence="15 16">RDMS1</strain>
    </source>
</reference>
<evidence type="ECO:0000256" key="4">
    <source>
        <dbReference type="ARBA" id="ARBA00022741"/>
    </source>
</evidence>